<dbReference type="InterPro" id="IPR014721">
    <property type="entry name" value="Ribsml_uS5_D2-typ_fold_subgr"/>
</dbReference>
<evidence type="ECO:0000256" key="1">
    <source>
        <dbReference type="ARBA" id="ARBA00005015"/>
    </source>
</evidence>
<evidence type="ECO:0000256" key="11">
    <source>
        <dbReference type="ARBA" id="ARBA00049375"/>
    </source>
</evidence>
<protein>
    <recommendedName>
        <fullName evidence="4 12">Homoserine kinase</fullName>
        <shortName evidence="12">HK</shortName>
        <shortName evidence="12">HSK</shortName>
        <ecNumber evidence="3 12">2.7.1.39</ecNumber>
    </recommendedName>
</protein>
<accession>A0A1F7U874</accession>
<dbReference type="AlphaFoldDB" id="A0A1F7U874"/>
<dbReference type="PROSITE" id="PS00627">
    <property type="entry name" value="GHMP_KINASES_ATP"/>
    <property type="match status" value="1"/>
</dbReference>
<gene>
    <name evidence="12" type="primary">thrB</name>
    <name evidence="15" type="ORF">A3C96_03990</name>
</gene>
<dbReference type="InterPro" id="IPR006204">
    <property type="entry name" value="GHMP_kinase_N_dom"/>
</dbReference>
<feature type="binding site" evidence="12">
    <location>
        <begin position="90"/>
        <end position="100"/>
    </location>
    <ligand>
        <name>ATP</name>
        <dbReference type="ChEBI" id="CHEBI:30616"/>
    </ligand>
</feature>
<dbReference type="PRINTS" id="PR00958">
    <property type="entry name" value="HOMSERKINASE"/>
</dbReference>
<keyword evidence="9 12" id="KW-0418">Kinase</keyword>
<dbReference type="InterPro" id="IPR036554">
    <property type="entry name" value="GHMP_kinase_C_sf"/>
</dbReference>
<dbReference type="HAMAP" id="MF_00384">
    <property type="entry name" value="Homoser_kinase"/>
    <property type="match status" value="1"/>
</dbReference>
<dbReference type="PIRSF" id="PIRSF000676">
    <property type="entry name" value="Homoser_kin"/>
    <property type="match status" value="1"/>
</dbReference>
<dbReference type="EMBL" id="MGEA01000024">
    <property type="protein sequence ID" value="OGL74473.1"/>
    <property type="molecule type" value="Genomic_DNA"/>
</dbReference>
<feature type="domain" description="GHMP kinase N-terminal" evidence="13">
    <location>
        <begin position="68"/>
        <end position="149"/>
    </location>
</feature>
<keyword evidence="5 12" id="KW-0028">Amino-acid biosynthesis</keyword>
<evidence type="ECO:0000256" key="3">
    <source>
        <dbReference type="ARBA" id="ARBA00012078"/>
    </source>
</evidence>
<dbReference type="InterPro" id="IPR000870">
    <property type="entry name" value="Homoserine_kinase"/>
</dbReference>
<dbReference type="Proteomes" id="UP000177088">
    <property type="component" value="Unassembled WGS sequence"/>
</dbReference>
<evidence type="ECO:0000256" key="2">
    <source>
        <dbReference type="ARBA" id="ARBA00007370"/>
    </source>
</evidence>
<evidence type="ECO:0000256" key="5">
    <source>
        <dbReference type="ARBA" id="ARBA00022605"/>
    </source>
</evidence>
<dbReference type="Gene3D" id="3.30.70.890">
    <property type="entry name" value="GHMP kinase, C-terminal domain"/>
    <property type="match status" value="1"/>
</dbReference>
<dbReference type="SUPFAM" id="SSF54211">
    <property type="entry name" value="Ribosomal protein S5 domain 2-like"/>
    <property type="match status" value="1"/>
</dbReference>
<keyword evidence="6 12" id="KW-0808">Transferase</keyword>
<proteinExistence type="inferred from homology"/>
<dbReference type="Gene3D" id="3.30.230.10">
    <property type="match status" value="1"/>
</dbReference>
<evidence type="ECO:0000256" key="8">
    <source>
        <dbReference type="ARBA" id="ARBA00022741"/>
    </source>
</evidence>
<name>A0A1F7U874_9BACT</name>
<evidence type="ECO:0000256" key="12">
    <source>
        <dbReference type="HAMAP-Rule" id="MF_00384"/>
    </source>
</evidence>
<dbReference type="Pfam" id="PF08544">
    <property type="entry name" value="GHMP_kinases_C"/>
    <property type="match status" value="1"/>
</dbReference>
<evidence type="ECO:0000256" key="7">
    <source>
        <dbReference type="ARBA" id="ARBA00022697"/>
    </source>
</evidence>
<feature type="domain" description="GHMP kinase C-terminal" evidence="14">
    <location>
        <begin position="210"/>
        <end position="287"/>
    </location>
</feature>
<dbReference type="Pfam" id="PF00288">
    <property type="entry name" value="GHMP_kinases_N"/>
    <property type="match status" value="1"/>
</dbReference>
<dbReference type="GO" id="GO:0005524">
    <property type="term" value="F:ATP binding"/>
    <property type="evidence" value="ECO:0007669"/>
    <property type="project" value="UniProtKB-UniRule"/>
</dbReference>
<reference evidence="15 16" key="1">
    <citation type="journal article" date="2016" name="Nat. Commun.">
        <title>Thousands of microbial genomes shed light on interconnected biogeochemical processes in an aquifer system.</title>
        <authorList>
            <person name="Anantharaman K."/>
            <person name="Brown C.T."/>
            <person name="Hug L.A."/>
            <person name="Sharon I."/>
            <person name="Castelle C.J."/>
            <person name="Probst A.J."/>
            <person name="Thomas B.C."/>
            <person name="Singh A."/>
            <person name="Wilkins M.J."/>
            <person name="Karaoz U."/>
            <person name="Brodie E.L."/>
            <person name="Williams K.H."/>
            <person name="Hubbard S.S."/>
            <person name="Banfield J.F."/>
        </authorList>
    </citation>
    <scope>NUCLEOTIDE SEQUENCE [LARGE SCALE GENOMIC DNA]</scope>
</reference>
<evidence type="ECO:0000259" key="14">
    <source>
        <dbReference type="Pfam" id="PF08544"/>
    </source>
</evidence>
<organism evidence="15 16">
    <name type="scientific">Candidatus Uhrbacteria bacterium RIFCSPHIGHO2_02_FULL_60_10</name>
    <dbReference type="NCBI Taxonomy" id="1802392"/>
    <lineage>
        <taxon>Bacteria</taxon>
        <taxon>Candidatus Uhriibacteriota</taxon>
    </lineage>
</organism>
<comment type="caution">
    <text evidence="15">The sequence shown here is derived from an EMBL/GenBank/DDBJ whole genome shotgun (WGS) entry which is preliminary data.</text>
</comment>
<evidence type="ECO:0000256" key="6">
    <source>
        <dbReference type="ARBA" id="ARBA00022679"/>
    </source>
</evidence>
<dbReference type="EC" id="2.7.1.39" evidence="3 12"/>
<dbReference type="InterPro" id="IPR013750">
    <property type="entry name" value="GHMP_kinase_C_dom"/>
</dbReference>
<dbReference type="GO" id="GO:0004413">
    <property type="term" value="F:homoserine kinase activity"/>
    <property type="evidence" value="ECO:0007669"/>
    <property type="project" value="UniProtKB-UniRule"/>
</dbReference>
<comment type="similarity">
    <text evidence="2 12">Belongs to the GHMP kinase family. Homoserine kinase subfamily.</text>
</comment>
<evidence type="ECO:0000256" key="4">
    <source>
        <dbReference type="ARBA" id="ARBA00017858"/>
    </source>
</evidence>
<sequence length="312" mass="31755">MSTVTAFAPATVANVGPGFDVFGFALAGVGDTVEVRRRARPGARLVGVVGDGGRLPREAAKNVASAVVMKMLKAVDARFGVEVTLRKGLPLGSGLGSSAASAVAAAVASNGLLGGRFSDEELLEFSRYGEKVACGAAHADNVASALLGGFTIVRSYEPLEVVRLTVPDRWHAAVVHPHFDLPTKKARSALPGRVPLAALTANVGNAAALVAAIAKRDCALFGRCLMGDAVVEPARAGLIPGYAEVRRAALAAGAAGVAISGAGPSLVALTNGRRVADMVGRKMAAVWQERGIGADIHVSRVGAPGARILTEE</sequence>
<comment type="catalytic activity">
    <reaction evidence="11 12">
        <text>L-homoserine + ATP = O-phospho-L-homoserine + ADP + H(+)</text>
        <dbReference type="Rhea" id="RHEA:13985"/>
        <dbReference type="ChEBI" id="CHEBI:15378"/>
        <dbReference type="ChEBI" id="CHEBI:30616"/>
        <dbReference type="ChEBI" id="CHEBI:57476"/>
        <dbReference type="ChEBI" id="CHEBI:57590"/>
        <dbReference type="ChEBI" id="CHEBI:456216"/>
        <dbReference type="EC" id="2.7.1.39"/>
    </reaction>
</comment>
<evidence type="ECO:0000256" key="9">
    <source>
        <dbReference type="ARBA" id="ARBA00022777"/>
    </source>
</evidence>
<dbReference type="InterPro" id="IPR020568">
    <property type="entry name" value="Ribosomal_Su5_D2-typ_SF"/>
</dbReference>
<dbReference type="GO" id="GO:0005737">
    <property type="term" value="C:cytoplasm"/>
    <property type="evidence" value="ECO:0007669"/>
    <property type="project" value="UniProtKB-SubCell"/>
</dbReference>
<evidence type="ECO:0000256" key="10">
    <source>
        <dbReference type="ARBA" id="ARBA00022840"/>
    </source>
</evidence>
<dbReference type="InterPro" id="IPR006203">
    <property type="entry name" value="GHMP_knse_ATP-bd_CS"/>
</dbReference>
<keyword evidence="10 12" id="KW-0067">ATP-binding</keyword>
<dbReference type="NCBIfam" id="TIGR00191">
    <property type="entry name" value="thrB"/>
    <property type="match status" value="1"/>
</dbReference>
<dbReference type="PANTHER" id="PTHR20861">
    <property type="entry name" value="HOMOSERINE/4-DIPHOSPHOCYTIDYL-2-C-METHYL-D-ERYTHRITOL KINASE"/>
    <property type="match status" value="1"/>
</dbReference>
<dbReference type="UniPathway" id="UPA00050">
    <property type="reaction ID" value="UER00064"/>
</dbReference>
<comment type="pathway">
    <text evidence="1 12">Amino-acid biosynthesis; L-threonine biosynthesis; L-threonine from L-aspartate: step 4/5.</text>
</comment>
<dbReference type="NCBIfam" id="NF002288">
    <property type="entry name" value="PRK01212.1-4"/>
    <property type="match status" value="1"/>
</dbReference>
<dbReference type="PANTHER" id="PTHR20861:SF1">
    <property type="entry name" value="HOMOSERINE KINASE"/>
    <property type="match status" value="1"/>
</dbReference>
<keyword evidence="8 12" id="KW-0547">Nucleotide-binding</keyword>
<keyword evidence="7 12" id="KW-0791">Threonine biosynthesis</keyword>
<dbReference type="GO" id="GO:0009088">
    <property type="term" value="P:threonine biosynthetic process"/>
    <property type="evidence" value="ECO:0007669"/>
    <property type="project" value="UniProtKB-UniRule"/>
</dbReference>
<keyword evidence="12" id="KW-0963">Cytoplasm</keyword>
<evidence type="ECO:0000313" key="15">
    <source>
        <dbReference type="EMBL" id="OGL74473.1"/>
    </source>
</evidence>
<evidence type="ECO:0000313" key="16">
    <source>
        <dbReference type="Proteomes" id="UP000177088"/>
    </source>
</evidence>
<comment type="subcellular location">
    <subcellularLocation>
        <location evidence="12">Cytoplasm</location>
    </subcellularLocation>
</comment>
<comment type="function">
    <text evidence="12">Catalyzes the ATP-dependent phosphorylation of L-homoserine to L-homoserine phosphate.</text>
</comment>
<dbReference type="SUPFAM" id="SSF55060">
    <property type="entry name" value="GHMP Kinase, C-terminal domain"/>
    <property type="match status" value="1"/>
</dbReference>
<evidence type="ECO:0000259" key="13">
    <source>
        <dbReference type="Pfam" id="PF00288"/>
    </source>
</evidence>